<reference evidence="8" key="1">
    <citation type="submission" date="2022-03" db="EMBL/GenBank/DDBJ databases">
        <authorList>
            <person name="Legras J.-L."/>
            <person name="Devillers H."/>
            <person name="Grondin C."/>
        </authorList>
    </citation>
    <scope>NUCLEOTIDE SEQUENCE</scope>
    <source>
        <strain evidence="8">CLIB 1423</strain>
    </source>
</reference>
<evidence type="ECO:0000259" key="7">
    <source>
        <dbReference type="Pfam" id="PF24492"/>
    </source>
</evidence>
<evidence type="ECO:0000313" key="9">
    <source>
        <dbReference type="Proteomes" id="UP000837801"/>
    </source>
</evidence>
<dbReference type="GO" id="GO:0043248">
    <property type="term" value="P:proteasome assembly"/>
    <property type="evidence" value="ECO:0007669"/>
    <property type="project" value="InterPro"/>
</dbReference>
<protein>
    <submittedName>
        <fullName evidence="8">Proteasome component Ecm29p</fullName>
    </submittedName>
</protein>
<dbReference type="GO" id="GO:0005737">
    <property type="term" value="C:cytoplasm"/>
    <property type="evidence" value="ECO:0007669"/>
    <property type="project" value="UniProtKB-SubCell"/>
</dbReference>
<dbReference type="InterPro" id="IPR011989">
    <property type="entry name" value="ARM-like"/>
</dbReference>
<dbReference type="GO" id="GO:0036503">
    <property type="term" value="P:ERAD pathway"/>
    <property type="evidence" value="ECO:0007669"/>
    <property type="project" value="TreeGrafter"/>
</dbReference>
<organism evidence="8 9">
    <name type="scientific">[Candida] railenensis</name>
    <dbReference type="NCBI Taxonomy" id="45579"/>
    <lineage>
        <taxon>Eukaryota</taxon>
        <taxon>Fungi</taxon>
        <taxon>Dikarya</taxon>
        <taxon>Ascomycota</taxon>
        <taxon>Saccharomycotina</taxon>
        <taxon>Pichiomycetes</taxon>
        <taxon>Debaryomycetaceae</taxon>
        <taxon>Kurtzmaniella</taxon>
    </lineage>
</organism>
<dbReference type="SUPFAM" id="SSF48371">
    <property type="entry name" value="ARM repeat"/>
    <property type="match status" value="3"/>
</dbReference>
<proteinExistence type="predicted"/>
<evidence type="ECO:0000256" key="5">
    <source>
        <dbReference type="SAM" id="MobiDB-lite"/>
    </source>
</evidence>
<dbReference type="PANTHER" id="PTHR23346:SF19">
    <property type="entry name" value="PROTEASOME ADAPTER AND SCAFFOLD PROTEIN ECM29"/>
    <property type="match status" value="1"/>
</dbReference>
<comment type="caution">
    <text evidence="8">The sequence shown here is derived from an EMBL/GenBank/DDBJ whole genome shotgun (WGS) entry which is preliminary data.</text>
</comment>
<dbReference type="PANTHER" id="PTHR23346">
    <property type="entry name" value="TRANSLATIONAL ACTIVATOR GCN1-RELATED"/>
    <property type="match status" value="1"/>
</dbReference>
<dbReference type="Pfam" id="PF24492">
    <property type="entry name" value="HEAT_ECM29"/>
    <property type="match status" value="1"/>
</dbReference>
<dbReference type="GO" id="GO:0000502">
    <property type="term" value="C:proteasome complex"/>
    <property type="evidence" value="ECO:0007669"/>
    <property type="project" value="UniProtKB-KW"/>
</dbReference>
<keyword evidence="9" id="KW-1185">Reference proteome</keyword>
<dbReference type="GO" id="GO:0060090">
    <property type="term" value="F:molecular adaptor activity"/>
    <property type="evidence" value="ECO:0007669"/>
    <property type="project" value="InterPro"/>
</dbReference>
<feature type="domain" description="Proteasome adapter and scaffold protein ECM29 HEAT-repeat" evidence="7">
    <location>
        <begin position="1324"/>
        <end position="1485"/>
    </location>
</feature>
<keyword evidence="3" id="KW-0677">Repeat</keyword>
<evidence type="ECO:0000313" key="8">
    <source>
        <dbReference type="EMBL" id="CAH2354241.1"/>
    </source>
</evidence>
<dbReference type="GO" id="GO:0005634">
    <property type="term" value="C:nucleus"/>
    <property type="evidence" value="ECO:0007669"/>
    <property type="project" value="TreeGrafter"/>
</dbReference>
<dbReference type="InterPro" id="IPR024372">
    <property type="entry name" value="Ecm29_N"/>
</dbReference>
<dbReference type="Gene3D" id="1.25.10.10">
    <property type="entry name" value="Leucine-rich Repeat Variant"/>
    <property type="match status" value="3"/>
</dbReference>
<gene>
    <name evidence="8" type="ORF">CLIB1423_15S01750</name>
</gene>
<dbReference type="Proteomes" id="UP000837801">
    <property type="component" value="Unassembled WGS sequence"/>
</dbReference>
<dbReference type="OrthoDB" id="16066at2759"/>
<feature type="region of interest" description="Disordered" evidence="5">
    <location>
        <begin position="1700"/>
        <end position="1720"/>
    </location>
</feature>
<sequence length="1870" mass="209248">MESELALIDKVELRIALASNDAQFENSLKVYLAPLLLKLASPYSQVRQAILKIIQNVIPRITAARTVKLPVESLLDQVKNPKIAEGQDPAQVRLYSLLFISRGIERLDQQSKEQLIPKVLEGIHKFTSNVSARLFNIFCKLLVDVKYKVEVHESDDGDATKDLVQNDDDKAFICQCIAKFFLLQPIVEPVILPGLTLRDTSFLTRDAGVSYKTQQEITQVKVVLLEFLKTGQSTKTPLFSATNLRIPLLIASSDSSSSIKDPSEVIFKKVALDYEDKEFVDTLFKLLIGGEGFPPVKSTLQELVLTVLLKSKYATTHPDIGKVAQIGFGSENTRLKQITVQFIRWVSREGGNTKEGSHSIQFASEMGEQLKQLLLNEGWPKLDTSVVKNYVNTIAQRQSQYEALGELIKLNPDLINSNLHSNAPGLSYVEFFFQSLEGDEVELRSTIQDALSGLTVHLPNLSKESKDYLKKILKKYLATSKITESLQSCRYIAIKYINCCFPFSDAEARYLCILGTNKENRSDTIEESLKGLNPHWFNILQSSNTLEFKSTSELLGTSGNTLQFPDFKDMVSTVQLAYEVDDNVNLLGSMGQAVRFILYTLVMKSIQGKSTVIVIDDEWSTRLEKAIEVDPTVQNCLRDEISKVSNEDVDMGIENSSEIDNTFISFLNLIFKAFAGQYVNSGIVSDIIFGSSFSRLLSLSPNDVVSKLASSDILDESLDLLFSKSLNEISLSQLSQTIGIIGSIASDDKVKSTFEKLSIEIASANTSSSKYLLRSKLIASSYLISRMCARNRAELISNSLLESHLSTILKFIEDSHTYSLALDCVSQLSIFGVLGPKLNQVSSIEELTQKIKDEILKKVKKCDEKAVIALAHLSLSMKPSFTETIADGTDVSELTSFEQAVYDTHISKQTEFTFSSGEAFAILAAGWKSTILKRQLDICDETSMQNITELIPEDTSRLPVILDLVLKSCANTKPSLRRAGCIWLLSLVQFVGHLEPIKNSAAKIHVSFMRFLADRDELIQESASRGLSIVYEMGDYDLKDTLVKGLLKSFTDTTSTSGLAAGSVDHETELFDPDVLKTGDGSVSTYKDVLNLASDVGDPSLVYKFMSLAKSSALWSSRKGMAFGLGSILSKTSLDEMLVTNNKLATRLIPKLYRYKFDPSTAVAKSMQDIWNVLIKDSSKTINDHFDNILQELLKSMGNKEWRVRQASTTAMIDLLQVVTLELYESKLEEIWNMSFRVMDDIKESVRKEGNKLTKSLASTITRRIELSSKNKGGAKSDAKSSEFLQSLIPFLLGTKGLLSDAEDIRNFALETILKLVKVGGSTIKPFIPELIDNFINLMSTLEPQIVNYLVLNADKYNLKNDDIDAKRLQSVGQSPMMDAIEKMLDQLDDSMMSTFIVKLQHSIKKSIGLPSKVCGSKVLVSLVTRHLQLIKPYGDKLLKICVNQINDKNDAIASSYAAAAGYLCRICSTTAIGNYSETLRKLYFEFENDRNRIVSSIASESVAKYSKDKFESIASSFLPLAFIGKHDSIEVVKRNFDREWIENTSGNSSIKLYMKEIIELSSSYLNNSRSYEVRQILAKTIADMVNNIDSTHEFSDSTRLQLFELLLEGSKGKSWSGKEFIVEALILFSVKCKTFLLSESQGPLNEKIEKTIIVEIKRRNKVYQKQVIKLASKYIYNFNSRDLIEVYIDIMEELISDKDDTEDDSDNDSDAMDIDSKKPGNSVKIEEKRLNFIVSLFDSFNPQIQDHGDDKLGMLVFGSIKKLFESEEVSNSWRSKLTSCENISKVITKSKDYLTPTLIDYIFELWLILSKNCLGPKEIENIKVNFVRLSSLVIDLVNDEKASAIKQTLLEFKERESSNVVLTELSKII</sequence>
<evidence type="ECO:0000259" key="6">
    <source>
        <dbReference type="Pfam" id="PF13001"/>
    </source>
</evidence>
<feature type="compositionally biased region" description="Acidic residues" evidence="5">
    <location>
        <begin position="1700"/>
        <end position="1714"/>
    </location>
</feature>
<evidence type="ECO:0000256" key="2">
    <source>
        <dbReference type="ARBA" id="ARBA00022490"/>
    </source>
</evidence>
<comment type="subcellular location">
    <subcellularLocation>
        <location evidence="1">Cytoplasm</location>
    </subcellularLocation>
</comment>
<dbReference type="InterPro" id="IPR016024">
    <property type="entry name" value="ARM-type_fold"/>
</dbReference>
<keyword evidence="2" id="KW-0963">Cytoplasm</keyword>
<dbReference type="InterPro" id="IPR055443">
    <property type="entry name" value="HEAT_ECM29"/>
</dbReference>
<dbReference type="Pfam" id="PF13001">
    <property type="entry name" value="ECM29_N"/>
    <property type="match status" value="1"/>
</dbReference>
<feature type="domain" description="Proteasome component Ecm29 N-terminal" evidence="6">
    <location>
        <begin position="8"/>
        <end position="515"/>
    </location>
</feature>
<accession>A0A9P0W063</accession>
<evidence type="ECO:0000256" key="1">
    <source>
        <dbReference type="ARBA" id="ARBA00004496"/>
    </source>
</evidence>
<evidence type="ECO:0000256" key="3">
    <source>
        <dbReference type="ARBA" id="ARBA00022737"/>
    </source>
</evidence>
<dbReference type="Pfam" id="PF23731">
    <property type="entry name" value="ARM_ECM29_C"/>
    <property type="match status" value="1"/>
</dbReference>
<name>A0A9P0W063_9ASCO</name>
<keyword evidence="4 8" id="KW-0647">Proteasome</keyword>
<dbReference type="EMBL" id="CAKXYY010000015">
    <property type="protein sequence ID" value="CAH2354241.1"/>
    <property type="molecule type" value="Genomic_DNA"/>
</dbReference>
<evidence type="ECO:0000256" key="4">
    <source>
        <dbReference type="ARBA" id="ARBA00022942"/>
    </source>
</evidence>